<dbReference type="GeneID" id="54466794"/>
<sequence>MSRCLKEKLEELEKDNKKLSGLFKGVKKRLHEFLENNLRLYDRQFHPPAAFERKTKKQALVVTAQDLIKLGCFESPSVLGHAIVADLDEREEPDVKEREDLFSVGFLGLTELRNQIYDHFAM</sequence>
<dbReference type="Proteomes" id="UP000504636">
    <property type="component" value="Unplaced"/>
</dbReference>
<evidence type="ECO:0000313" key="2">
    <source>
        <dbReference type="EMBL" id="KAF2805445.1"/>
    </source>
</evidence>
<dbReference type="AlphaFoldDB" id="A0A6A6YBF9"/>
<evidence type="ECO:0000313" key="3">
    <source>
        <dbReference type="Proteomes" id="UP000504636"/>
    </source>
</evidence>
<feature type="coiled-coil region" evidence="1">
    <location>
        <begin position="2"/>
        <end position="29"/>
    </location>
</feature>
<accession>A0A6A6YBF9</accession>
<evidence type="ECO:0000313" key="4">
    <source>
        <dbReference type="RefSeq" id="XP_033572409.1"/>
    </source>
</evidence>
<evidence type="ECO:0000256" key="1">
    <source>
        <dbReference type="SAM" id="Coils"/>
    </source>
</evidence>
<dbReference type="EMBL" id="MU003709">
    <property type="protein sequence ID" value="KAF2805445.1"/>
    <property type="molecule type" value="Genomic_DNA"/>
</dbReference>
<reference evidence="4" key="2">
    <citation type="submission" date="2020-04" db="EMBL/GenBank/DDBJ databases">
        <authorList>
            <consortium name="NCBI Genome Project"/>
        </authorList>
    </citation>
    <scope>NUCLEOTIDE SEQUENCE</scope>
    <source>
        <strain evidence="4">CBS 304.34</strain>
    </source>
</reference>
<keyword evidence="1" id="KW-0175">Coiled coil</keyword>
<reference evidence="4" key="3">
    <citation type="submission" date="2025-04" db="UniProtKB">
        <authorList>
            <consortium name="RefSeq"/>
        </authorList>
    </citation>
    <scope>IDENTIFICATION</scope>
    <source>
        <strain evidence="4">CBS 304.34</strain>
    </source>
</reference>
<name>A0A6A6YBF9_9PEZI</name>
<protein>
    <submittedName>
        <fullName evidence="2 4">Uncharacterized protein</fullName>
    </submittedName>
</protein>
<proteinExistence type="predicted"/>
<gene>
    <name evidence="2 4" type="ORF">BDZ99DRAFT_524417</name>
</gene>
<organism evidence="2">
    <name type="scientific">Mytilinidion resinicola</name>
    <dbReference type="NCBI Taxonomy" id="574789"/>
    <lineage>
        <taxon>Eukaryota</taxon>
        <taxon>Fungi</taxon>
        <taxon>Dikarya</taxon>
        <taxon>Ascomycota</taxon>
        <taxon>Pezizomycotina</taxon>
        <taxon>Dothideomycetes</taxon>
        <taxon>Pleosporomycetidae</taxon>
        <taxon>Mytilinidiales</taxon>
        <taxon>Mytilinidiaceae</taxon>
        <taxon>Mytilinidion</taxon>
    </lineage>
</organism>
<keyword evidence="3" id="KW-1185">Reference proteome</keyword>
<reference evidence="2 4" key="1">
    <citation type="journal article" date="2020" name="Stud. Mycol.">
        <title>101 Dothideomycetes genomes: a test case for predicting lifestyles and emergence of pathogens.</title>
        <authorList>
            <person name="Haridas S."/>
            <person name="Albert R."/>
            <person name="Binder M."/>
            <person name="Bloem J."/>
            <person name="Labutti K."/>
            <person name="Salamov A."/>
            <person name="Andreopoulos B."/>
            <person name="Baker S."/>
            <person name="Barry K."/>
            <person name="Bills G."/>
            <person name="Bluhm B."/>
            <person name="Cannon C."/>
            <person name="Castanera R."/>
            <person name="Culley D."/>
            <person name="Daum C."/>
            <person name="Ezra D."/>
            <person name="Gonzalez J."/>
            <person name="Henrissat B."/>
            <person name="Kuo A."/>
            <person name="Liang C."/>
            <person name="Lipzen A."/>
            <person name="Lutzoni F."/>
            <person name="Magnuson J."/>
            <person name="Mondo S."/>
            <person name="Nolan M."/>
            <person name="Ohm R."/>
            <person name="Pangilinan J."/>
            <person name="Park H.-J."/>
            <person name="Ramirez L."/>
            <person name="Alfaro M."/>
            <person name="Sun H."/>
            <person name="Tritt A."/>
            <person name="Yoshinaga Y."/>
            <person name="Zwiers L.-H."/>
            <person name="Turgeon B."/>
            <person name="Goodwin S."/>
            <person name="Spatafora J."/>
            <person name="Crous P."/>
            <person name="Grigoriev I."/>
        </authorList>
    </citation>
    <scope>NUCLEOTIDE SEQUENCE</scope>
    <source>
        <strain evidence="2 4">CBS 304.34</strain>
    </source>
</reference>
<dbReference type="RefSeq" id="XP_033572409.1">
    <property type="nucleotide sequence ID" value="XM_033725901.1"/>
</dbReference>